<evidence type="ECO:0000256" key="1">
    <source>
        <dbReference type="SAM" id="Phobius"/>
    </source>
</evidence>
<dbReference type="RefSeq" id="WP_306887665.1">
    <property type="nucleotide sequence ID" value="NZ_JAUSUL010000008.1"/>
</dbReference>
<organism evidence="4 5">
    <name type="scientific">Amorphus orientalis</name>
    <dbReference type="NCBI Taxonomy" id="649198"/>
    <lineage>
        <taxon>Bacteria</taxon>
        <taxon>Pseudomonadati</taxon>
        <taxon>Pseudomonadota</taxon>
        <taxon>Alphaproteobacteria</taxon>
        <taxon>Hyphomicrobiales</taxon>
        <taxon>Amorphaceae</taxon>
        <taxon>Amorphus</taxon>
    </lineage>
</organism>
<reference evidence="4" key="1">
    <citation type="submission" date="2023-07" db="EMBL/GenBank/DDBJ databases">
        <title>Genomic Encyclopedia of Type Strains, Phase IV (KMG-IV): sequencing the most valuable type-strain genomes for metagenomic binning, comparative biology and taxonomic classification.</title>
        <authorList>
            <person name="Goeker M."/>
        </authorList>
    </citation>
    <scope>NUCLEOTIDE SEQUENCE</scope>
    <source>
        <strain evidence="4">DSM 21202</strain>
    </source>
</reference>
<sequence>MTQSNFSNALAKVLVHEGGKADHPNDPGGRTNQGITQRTYDAYRSRLGLGKRDVWNITNGERDAIYRRQYWNVIHGDELPPGVAYVVFDGAVNSGPSRSVKWLQRALGSAYTGRVDGLIGIMTMDALRAVNDHDLLIVKILQLRRAFLKALSTWKYFGRGWTARVNDVRATGQAWARGSVGPAIHWHEGGSAKAEIEDAKKAPPTGVADALIGGGLGAGGGAQAIAEAKTTLVPLAGDGGLVDSILVGLTIAGIAFTLGGIAYRIWAKRKQAALEESLDVATA</sequence>
<proteinExistence type="predicted"/>
<dbReference type="Proteomes" id="UP001229244">
    <property type="component" value="Unassembled WGS sequence"/>
</dbReference>
<feature type="domain" description="Peptidoglycan binding" evidence="3">
    <location>
        <begin position="99"/>
        <end position="164"/>
    </location>
</feature>
<evidence type="ECO:0000259" key="3">
    <source>
        <dbReference type="Pfam" id="PF09374"/>
    </source>
</evidence>
<dbReference type="InterPro" id="IPR018537">
    <property type="entry name" value="Peptidoglycan-bd_3"/>
</dbReference>
<evidence type="ECO:0000313" key="5">
    <source>
        <dbReference type="Proteomes" id="UP001229244"/>
    </source>
</evidence>
<dbReference type="InterPro" id="IPR008565">
    <property type="entry name" value="TtsA-like_GH18_dom"/>
</dbReference>
<keyword evidence="1" id="KW-1133">Transmembrane helix</keyword>
<dbReference type="Pfam" id="PF05838">
    <property type="entry name" value="Glyco_hydro_108"/>
    <property type="match status" value="1"/>
</dbReference>
<keyword evidence="5" id="KW-1185">Reference proteome</keyword>
<dbReference type="SUPFAM" id="SSF53955">
    <property type="entry name" value="Lysozyme-like"/>
    <property type="match status" value="1"/>
</dbReference>
<comment type="caution">
    <text evidence="4">The sequence shown here is derived from an EMBL/GenBank/DDBJ whole genome shotgun (WGS) entry which is preliminary data.</text>
</comment>
<feature type="transmembrane region" description="Helical" evidence="1">
    <location>
        <begin position="245"/>
        <end position="266"/>
    </location>
</feature>
<evidence type="ECO:0000313" key="4">
    <source>
        <dbReference type="EMBL" id="MDQ0317737.1"/>
    </source>
</evidence>
<name>A0AAE3VT54_9HYPH</name>
<dbReference type="InterPro" id="IPR023346">
    <property type="entry name" value="Lysozyme-like_dom_sf"/>
</dbReference>
<gene>
    <name evidence="4" type="ORF">J2S73_004224</name>
</gene>
<accession>A0AAE3VT54</accession>
<dbReference type="Gene3D" id="1.20.141.10">
    <property type="entry name" value="Chitosanase, subunit A, domain 1"/>
    <property type="match status" value="1"/>
</dbReference>
<dbReference type="CDD" id="cd13926">
    <property type="entry name" value="N-acetylmuramidase_GH108"/>
    <property type="match status" value="1"/>
</dbReference>
<feature type="domain" description="TtsA-like Glycoside hydrolase family 108" evidence="2">
    <location>
        <begin position="11"/>
        <end position="95"/>
    </location>
</feature>
<dbReference type="Pfam" id="PF09374">
    <property type="entry name" value="PG_binding_3"/>
    <property type="match status" value="1"/>
</dbReference>
<dbReference type="AlphaFoldDB" id="A0AAE3VT54"/>
<evidence type="ECO:0000259" key="2">
    <source>
        <dbReference type="Pfam" id="PF05838"/>
    </source>
</evidence>
<dbReference type="EMBL" id="JAUSUL010000008">
    <property type="protein sequence ID" value="MDQ0317737.1"/>
    <property type="molecule type" value="Genomic_DNA"/>
</dbReference>
<protein>
    <submittedName>
        <fullName evidence="4">Lysozyme family protein</fullName>
    </submittedName>
</protein>
<keyword evidence="1" id="KW-0472">Membrane</keyword>
<keyword evidence="1" id="KW-0812">Transmembrane</keyword>